<dbReference type="InterPro" id="IPR005843">
    <property type="entry name" value="A-D-PHexomutase_C"/>
</dbReference>
<dbReference type="PRINTS" id="PR00509">
    <property type="entry name" value="PGMPMM"/>
</dbReference>
<dbReference type="GO" id="GO:0005829">
    <property type="term" value="C:cytosol"/>
    <property type="evidence" value="ECO:0007669"/>
    <property type="project" value="TreeGrafter"/>
</dbReference>
<dbReference type="GO" id="GO:0009252">
    <property type="term" value="P:peptidoglycan biosynthetic process"/>
    <property type="evidence" value="ECO:0007669"/>
    <property type="project" value="TreeGrafter"/>
</dbReference>
<protein>
    <submittedName>
        <fullName evidence="12">Phosphomannomutase</fullName>
    </submittedName>
</protein>
<keyword evidence="6" id="KW-0413">Isomerase</keyword>
<dbReference type="InterPro" id="IPR016066">
    <property type="entry name" value="A-D-PHexomutase_CS"/>
</dbReference>
<dbReference type="InterPro" id="IPR005846">
    <property type="entry name" value="A-D-PHexomutase_a/b/a-III"/>
</dbReference>
<evidence type="ECO:0000256" key="1">
    <source>
        <dbReference type="ARBA" id="ARBA00001946"/>
    </source>
</evidence>
<dbReference type="SUPFAM" id="SSF55957">
    <property type="entry name" value="Phosphoglucomutase, C-terminal domain"/>
    <property type="match status" value="1"/>
</dbReference>
<comment type="cofactor">
    <cofactor evidence="1">
        <name>Mg(2+)</name>
        <dbReference type="ChEBI" id="CHEBI:18420"/>
    </cofactor>
</comment>
<dbReference type="GO" id="GO:0008966">
    <property type="term" value="F:phosphoglucosamine mutase activity"/>
    <property type="evidence" value="ECO:0007669"/>
    <property type="project" value="InterPro"/>
</dbReference>
<dbReference type="GO" id="GO:0006048">
    <property type="term" value="P:UDP-N-acetylglucosamine biosynthetic process"/>
    <property type="evidence" value="ECO:0007669"/>
    <property type="project" value="TreeGrafter"/>
</dbReference>
<evidence type="ECO:0000259" key="9">
    <source>
        <dbReference type="Pfam" id="PF02878"/>
    </source>
</evidence>
<keyword evidence="4 7" id="KW-0479">Metal-binding</keyword>
<dbReference type="InterPro" id="IPR016055">
    <property type="entry name" value="A-D-PHexomutase_a/b/a-I/II/III"/>
</dbReference>
<dbReference type="InterPro" id="IPR005845">
    <property type="entry name" value="A-D-PHexomutase_a/b/a-II"/>
</dbReference>
<dbReference type="PANTHER" id="PTHR42946">
    <property type="entry name" value="PHOSPHOHEXOSE MUTASE"/>
    <property type="match status" value="1"/>
</dbReference>
<dbReference type="SUPFAM" id="SSF53738">
    <property type="entry name" value="Phosphoglucomutase, first 3 domains"/>
    <property type="match status" value="3"/>
</dbReference>
<accession>A0A2S8SU10</accession>
<dbReference type="Pfam" id="PF02879">
    <property type="entry name" value="PGM_PMM_II"/>
    <property type="match status" value="1"/>
</dbReference>
<dbReference type="InterPro" id="IPR036900">
    <property type="entry name" value="A-D-PHexomutase_C_sf"/>
</dbReference>
<dbReference type="GO" id="GO:0004615">
    <property type="term" value="F:phosphomannomutase activity"/>
    <property type="evidence" value="ECO:0007669"/>
    <property type="project" value="TreeGrafter"/>
</dbReference>
<evidence type="ECO:0000256" key="5">
    <source>
        <dbReference type="ARBA" id="ARBA00022842"/>
    </source>
</evidence>
<dbReference type="PROSITE" id="PS00710">
    <property type="entry name" value="PGM_PMM"/>
    <property type="match status" value="1"/>
</dbReference>
<feature type="domain" description="Alpha-D-phosphohexomutase alpha/beta/alpha" evidence="10">
    <location>
        <begin position="162"/>
        <end position="261"/>
    </location>
</feature>
<dbReference type="PANTHER" id="PTHR42946:SF1">
    <property type="entry name" value="PHOSPHOGLUCOMUTASE (ALPHA-D-GLUCOSE-1,6-BISPHOSPHATE-DEPENDENT)"/>
    <property type="match status" value="1"/>
</dbReference>
<dbReference type="InterPro" id="IPR050060">
    <property type="entry name" value="Phosphoglucosamine_mutase"/>
</dbReference>
<organism evidence="12 13">
    <name type="scientific">Abditibacterium utsteinense</name>
    <dbReference type="NCBI Taxonomy" id="1960156"/>
    <lineage>
        <taxon>Bacteria</taxon>
        <taxon>Pseudomonadati</taxon>
        <taxon>Abditibacteriota</taxon>
        <taxon>Abditibacteriia</taxon>
        <taxon>Abditibacteriales</taxon>
        <taxon>Abditibacteriaceae</taxon>
        <taxon>Abditibacterium</taxon>
    </lineage>
</organism>
<evidence type="ECO:0000256" key="4">
    <source>
        <dbReference type="ARBA" id="ARBA00022723"/>
    </source>
</evidence>
<dbReference type="Pfam" id="PF02878">
    <property type="entry name" value="PGM_PMM_I"/>
    <property type="match status" value="1"/>
</dbReference>
<keyword evidence="5 7" id="KW-0460">Magnesium</keyword>
<feature type="domain" description="Alpha-D-phosphohexomutase alpha/beta/alpha" evidence="9">
    <location>
        <begin position="14"/>
        <end position="142"/>
    </location>
</feature>
<keyword evidence="3" id="KW-0597">Phosphoprotein</keyword>
<feature type="domain" description="Alpha-D-phosphohexomutase C-terminal" evidence="8">
    <location>
        <begin position="401"/>
        <end position="453"/>
    </location>
</feature>
<dbReference type="InterPro" id="IPR024086">
    <property type="entry name" value="GlmM_arc-type"/>
</dbReference>
<comment type="caution">
    <text evidence="12">The sequence shown here is derived from an EMBL/GenBank/DDBJ whole genome shotgun (WGS) entry which is preliminary data.</text>
</comment>
<dbReference type="FunCoup" id="A0A2S8SU10">
    <property type="interactions" value="441"/>
</dbReference>
<dbReference type="GO" id="GO:0005975">
    <property type="term" value="P:carbohydrate metabolic process"/>
    <property type="evidence" value="ECO:0007669"/>
    <property type="project" value="InterPro"/>
</dbReference>
<dbReference type="GO" id="GO:0000287">
    <property type="term" value="F:magnesium ion binding"/>
    <property type="evidence" value="ECO:0007669"/>
    <property type="project" value="InterPro"/>
</dbReference>
<gene>
    <name evidence="12" type="ORF">B1R32_10674</name>
</gene>
<dbReference type="InterPro" id="IPR005844">
    <property type="entry name" value="A-D-PHexomutase_a/b/a-I"/>
</dbReference>
<dbReference type="Pfam" id="PF00408">
    <property type="entry name" value="PGM_PMM_IV"/>
    <property type="match status" value="1"/>
</dbReference>
<dbReference type="EMBL" id="NIGF01000006">
    <property type="protein sequence ID" value="PQV64229.1"/>
    <property type="molecule type" value="Genomic_DNA"/>
</dbReference>
<comment type="similarity">
    <text evidence="2 7">Belongs to the phosphohexose mutase family.</text>
</comment>
<evidence type="ECO:0000313" key="12">
    <source>
        <dbReference type="EMBL" id="PQV64229.1"/>
    </source>
</evidence>
<dbReference type="Gene3D" id="3.40.120.10">
    <property type="entry name" value="Alpha-D-Glucose-1,6-Bisphosphate, subunit A, domain 3"/>
    <property type="match status" value="3"/>
</dbReference>
<dbReference type="InterPro" id="IPR005841">
    <property type="entry name" value="Alpha-D-phosphohexomutase_SF"/>
</dbReference>
<dbReference type="Gene3D" id="3.30.310.50">
    <property type="entry name" value="Alpha-D-phosphohexomutase, C-terminal domain"/>
    <property type="match status" value="1"/>
</dbReference>
<evidence type="ECO:0000256" key="3">
    <source>
        <dbReference type="ARBA" id="ARBA00022553"/>
    </source>
</evidence>
<dbReference type="NCBIfam" id="TIGR03990">
    <property type="entry name" value="Arch_GlmM"/>
    <property type="match status" value="1"/>
</dbReference>
<dbReference type="Pfam" id="PF02880">
    <property type="entry name" value="PGM_PMM_III"/>
    <property type="match status" value="1"/>
</dbReference>
<dbReference type="Proteomes" id="UP000237684">
    <property type="component" value="Unassembled WGS sequence"/>
</dbReference>
<evidence type="ECO:0000313" key="13">
    <source>
        <dbReference type="Proteomes" id="UP000237684"/>
    </source>
</evidence>
<evidence type="ECO:0000259" key="10">
    <source>
        <dbReference type="Pfam" id="PF02879"/>
    </source>
</evidence>
<evidence type="ECO:0000259" key="11">
    <source>
        <dbReference type="Pfam" id="PF02880"/>
    </source>
</evidence>
<proteinExistence type="inferred from homology"/>
<evidence type="ECO:0000259" key="8">
    <source>
        <dbReference type="Pfam" id="PF00408"/>
    </source>
</evidence>
<keyword evidence="13" id="KW-1185">Reference proteome</keyword>
<reference evidence="12 13" key="1">
    <citation type="journal article" date="2018" name="Syst. Appl. Microbiol.">
        <title>Abditibacterium utsteinense sp. nov., the first cultivated member of candidate phylum FBP, isolated from ice-free Antarctic soil samples.</title>
        <authorList>
            <person name="Tahon G."/>
            <person name="Tytgat B."/>
            <person name="Lebbe L."/>
            <person name="Carlier A."/>
            <person name="Willems A."/>
        </authorList>
    </citation>
    <scope>NUCLEOTIDE SEQUENCE [LARGE SCALE GENOMIC DNA]</scope>
    <source>
        <strain evidence="12 13">LMG 29911</strain>
    </source>
</reference>
<dbReference type="RefSeq" id="WP_202973469.1">
    <property type="nucleotide sequence ID" value="NZ_NIGF01000006.1"/>
</dbReference>
<evidence type="ECO:0000256" key="2">
    <source>
        <dbReference type="ARBA" id="ARBA00010231"/>
    </source>
</evidence>
<evidence type="ECO:0000256" key="7">
    <source>
        <dbReference type="RuleBase" id="RU004326"/>
    </source>
</evidence>
<sequence>MSSNHNSALMISVSGIRGVIGSALTPGNALDFVQAYAAFLKKTSPKPTVLLARDTRPSGDMMRHATIAALMAAGCKIIELGIVSTPTLQYAIPRLQADGAICITASHNPVEWNALKFFQPSGMYLDKAQGEEVIALYHAKDFNCGSWADMGTLETDDTSIEAHLQKIISLVDVEKIRARKFKVVLDGCCGAGATISPILLERLGCDVTVINGELSGIFPHNPEPLNENLTQLANAVKMHGADIGFAHDADADRVALATDEGELIGEDYSLVWGVAHVLKNRVKGPVVTNLSTTRAVETLAQQYGVECFRTPVGDANVSGKMKEVSAAIGGEGNGGVIWPEMQLGRDGIAAIALMLEFLAVEGKTASEIDKELPRYSILKTTHEFPKERVPQLIQWLKSKEKGAAVDERDGLRLSFADGTWIHVRSSGTEPIVRLILEAETPEKALRVQKTFREEIESLAGAW</sequence>
<dbReference type="InParanoid" id="A0A2S8SU10"/>
<dbReference type="AlphaFoldDB" id="A0A2S8SU10"/>
<name>A0A2S8SU10_9BACT</name>
<evidence type="ECO:0000256" key="6">
    <source>
        <dbReference type="ARBA" id="ARBA00023235"/>
    </source>
</evidence>
<feature type="domain" description="Alpha-D-phosphohexomutase alpha/beta/alpha" evidence="11">
    <location>
        <begin position="276"/>
        <end position="372"/>
    </location>
</feature>